<evidence type="ECO:0000256" key="5">
    <source>
        <dbReference type="RuleBase" id="RU003345"/>
    </source>
</evidence>
<dbReference type="PROSITE" id="PS00687">
    <property type="entry name" value="ALDEHYDE_DEHYDR_GLU"/>
    <property type="match status" value="1"/>
</dbReference>
<evidence type="ECO:0000256" key="4">
    <source>
        <dbReference type="PROSITE-ProRule" id="PRU10007"/>
    </source>
</evidence>
<feature type="active site" evidence="4">
    <location>
        <position position="257"/>
    </location>
</feature>
<gene>
    <name evidence="7" type="ORF">QYF49_04070</name>
</gene>
<evidence type="ECO:0000259" key="6">
    <source>
        <dbReference type="Pfam" id="PF00171"/>
    </source>
</evidence>
<keyword evidence="2 5" id="KW-0560">Oxidoreductase</keyword>
<dbReference type="InterPro" id="IPR015590">
    <property type="entry name" value="Aldehyde_DH_dom"/>
</dbReference>
<name>A0ABT8E2T3_9BACL</name>
<comment type="caution">
    <text evidence="7">The sequence shown here is derived from an EMBL/GenBank/DDBJ whole genome shotgun (WGS) entry which is preliminary data.</text>
</comment>
<dbReference type="Pfam" id="PF00171">
    <property type="entry name" value="Aldedh"/>
    <property type="match status" value="1"/>
</dbReference>
<dbReference type="Gene3D" id="3.40.605.10">
    <property type="entry name" value="Aldehyde Dehydrogenase, Chain A, domain 1"/>
    <property type="match status" value="1"/>
</dbReference>
<keyword evidence="3" id="KW-0520">NAD</keyword>
<keyword evidence="8" id="KW-1185">Reference proteome</keyword>
<reference evidence="7" key="1">
    <citation type="submission" date="2023-06" db="EMBL/GenBank/DDBJ databases">
        <title>Draft Genome Sequences of Representative Paenibacillus Polymyxa, Bacillus cereus, Fictibacillus sp., and Brevibacillus agri Strains Isolated from Amazonian Dark Earth.</title>
        <authorList>
            <person name="Pellegrinetti T.A."/>
            <person name="Cunha I.C.M."/>
            <person name="Chaves M.G."/>
            <person name="Freitas A.S."/>
            <person name="Silva A.V.R."/>
            <person name="Tsai S.M."/>
            <person name="Mendes L.W."/>
        </authorList>
    </citation>
    <scope>NUCLEOTIDE SEQUENCE</scope>
    <source>
        <strain evidence="7">CENA-BCM004</strain>
    </source>
</reference>
<evidence type="ECO:0000313" key="8">
    <source>
        <dbReference type="Proteomes" id="UP001168694"/>
    </source>
</evidence>
<dbReference type="InterPro" id="IPR016161">
    <property type="entry name" value="Ald_DH/histidinol_DH"/>
</dbReference>
<dbReference type="SUPFAM" id="SSF53720">
    <property type="entry name" value="ALDH-like"/>
    <property type="match status" value="1"/>
</dbReference>
<sequence length="490" mass="53289">MTVKTLKYSEWSNNLVNGSWREGSSEKTCTVTNPYNDEILTELKFASKNDIHEAYVAAEEAQKSWAKVAPYKKISILEKAAQIMQDKKEELVQLLIEETGSSHLKASVEVDCSIGDIKLAATFPLLMGGSIRPSAIPGKENRVYREPTGVVGAITPWNWPLHLTMRVVAPAIATGNSIVVKPDLQTPITGGLIIAKIFEEAGLPNGVINVTVADLEEIGDSFVEHPVPSVISFTGSTAAGKHVGSLAVKHVKKPALELGGNNAFIVLDDANLDEAVSAATFGKFMHSGQICIAINRIIVDRKLYEPFIEKFLEQAAKVKVGDPRESNTIIGPMINRKQVDRALSIIDKSVEQGAKLIKKGNVEGNLMEPFVLVDVTNDMTIAQDEVFAPVACIIPVDNEEEAIKVANDTPFGLSGAVFSGSLERGIDVAKQIKTGMIHVNDQTINVESNVPFGGEKSSGLGRYCGEWAFEEFTTVKWISIQKEPRQYPFS</sequence>
<evidence type="ECO:0000256" key="3">
    <source>
        <dbReference type="ARBA" id="ARBA00023027"/>
    </source>
</evidence>
<feature type="domain" description="Aldehyde dehydrogenase" evidence="6">
    <location>
        <begin position="20"/>
        <end position="478"/>
    </location>
</feature>
<dbReference type="InterPro" id="IPR029510">
    <property type="entry name" value="Ald_DH_CS_GLU"/>
</dbReference>
<evidence type="ECO:0000256" key="2">
    <source>
        <dbReference type="ARBA" id="ARBA00023002"/>
    </source>
</evidence>
<comment type="similarity">
    <text evidence="1 5">Belongs to the aldehyde dehydrogenase family.</text>
</comment>
<dbReference type="InterPro" id="IPR016162">
    <property type="entry name" value="Ald_DH_N"/>
</dbReference>
<dbReference type="PANTHER" id="PTHR42986">
    <property type="entry name" value="BENZALDEHYDE DEHYDROGENASE YFMT"/>
    <property type="match status" value="1"/>
</dbReference>
<accession>A0ABT8E2T3</accession>
<dbReference type="Gene3D" id="3.40.309.10">
    <property type="entry name" value="Aldehyde Dehydrogenase, Chain A, domain 2"/>
    <property type="match status" value="1"/>
</dbReference>
<protein>
    <submittedName>
        <fullName evidence="7">Aldehyde dehydrogenase family protein</fullName>
    </submittedName>
</protein>
<evidence type="ECO:0000256" key="1">
    <source>
        <dbReference type="ARBA" id="ARBA00009986"/>
    </source>
</evidence>
<dbReference type="PANTHER" id="PTHR42986:SF1">
    <property type="entry name" value="BENZALDEHYDE DEHYDROGENASE YFMT"/>
    <property type="match status" value="1"/>
</dbReference>
<dbReference type="InterPro" id="IPR016160">
    <property type="entry name" value="Ald_DH_CS_CYS"/>
</dbReference>
<organism evidence="7 8">
    <name type="scientific">Fictibacillus terranigra</name>
    <dbReference type="NCBI Taxonomy" id="3058424"/>
    <lineage>
        <taxon>Bacteria</taxon>
        <taxon>Bacillati</taxon>
        <taxon>Bacillota</taxon>
        <taxon>Bacilli</taxon>
        <taxon>Bacillales</taxon>
        <taxon>Fictibacillaceae</taxon>
        <taxon>Fictibacillus</taxon>
    </lineage>
</organism>
<proteinExistence type="inferred from homology"/>
<dbReference type="PROSITE" id="PS00070">
    <property type="entry name" value="ALDEHYDE_DEHYDR_CYS"/>
    <property type="match status" value="1"/>
</dbReference>
<dbReference type="EMBL" id="JAUHLN010000001">
    <property type="protein sequence ID" value="MDN4072207.1"/>
    <property type="molecule type" value="Genomic_DNA"/>
</dbReference>
<dbReference type="Proteomes" id="UP001168694">
    <property type="component" value="Unassembled WGS sequence"/>
</dbReference>
<dbReference type="RefSeq" id="WP_290398334.1">
    <property type="nucleotide sequence ID" value="NZ_JAUHLN010000001.1"/>
</dbReference>
<dbReference type="InterPro" id="IPR016163">
    <property type="entry name" value="Ald_DH_C"/>
</dbReference>
<evidence type="ECO:0000313" key="7">
    <source>
        <dbReference type="EMBL" id="MDN4072207.1"/>
    </source>
</evidence>